<proteinExistence type="predicted"/>
<sequence length="824" mass="94440">MLGIVRIGVKIGLPLVLGFVIALLVVPSEDHSIFTCNAPLKSPSKKQFIDVAEDWTVRVKKMNVTKQPNQQKGKVVRSRFAATELGIKEKLLVIILGQSSLSVALNSAIAEHVPRLHVFSDVSRIDSDMNVLQNLSPYKPNGQHSHIHILNGIFNLTFHENYDWFFILPDTTYVNPFELMRLVNSINWNSPQAIGMSDEEGKCTLQAGILLSNPAMQSLIQQRHICNTITASSDSVAFEMCIHHSTALSCVQKFQNKSFKWWKAKENNAPDSSIHQRVLDFSKSLEFNKSLTVSPLLSDLDVQSLHQHFVSVEMNLIEKEIKELSEAIENLNFEEGTPSWPIGIRSIMKPQNRYLSPTWDYFTTTEIYKNNPVQNKENLEDDDKEDVEEVVRAARKYIEKSNHATELDFEGDQLERLLTIDHTENNHAFELLEGEYDPKRLKFKSLRQGYRMFNAQRGMDYIIDLDYELETMSEMQIIPIRVRLCRPIHRTQLLNQVPYVKEDTDLTIVIGVENEKEVQATVKLLSKHASFCSSPGFDENRKTLIVIVGRDLEDKSYSRLTDTIELLRDKCKQIETDASLLLVKTSQVMIQIAAMNEAIERYGEKMVYLLLSPYADYGREFMDRVRINTIRHFQVFFPIPFAQFNPLVVNADKVLNSLKSEREKVQESFKQETKPDARDDVLFNSIDNEQQITKKILDINKGYPIIDNTKDIIVHKDFGFFDTNDFSCLSMYGSDYLAVIKAFFSKDKNNVYDLASLFNGLDDIHMLRTIEPTLKIKSFLRQCSKQYSSEDLSRCLASKKLSYGSKAQLANIVFTNMDGIPKAF</sequence>
<accession>A0AC35U1D9</accession>
<evidence type="ECO:0000313" key="1">
    <source>
        <dbReference type="Proteomes" id="UP000095286"/>
    </source>
</evidence>
<dbReference type="Proteomes" id="UP000095286">
    <property type="component" value="Unplaced"/>
</dbReference>
<dbReference type="WBParaSite" id="RSKR_0000644300.1">
    <property type="protein sequence ID" value="RSKR_0000644300.1"/>
    <property type="gene ID" value="RSKR_0000644300"/>
</dbReference>
<protein>
    <submittedName>
        <fullName evidence="2">Hexosyltransferase</fullName>
    </submittedName>
</protein>
<evidence type="ECO:0000313" key="2">
    <source>
        <dbReference type="WBParaSite" id="RSKR_0000644300.1"/>
    </source>
</evidence>
<name>A0AC35U1D9_9BILA</name>
<reference evidence="2" key="1">
    <citation type="submission" date="2016-11" db="UniProtKB">
        <authorList>
            <consortium name="WormBaseParasite"/>
        </authorList>
    </citation>
    <scope>IDENTIFICATION</scope>
    <source>
        <strain evidence="2">KR3021</strain>
    </source>
</reference>
<organism evidence="1 2">
    <name type="scientific">Rhabditophanes sp. KR3021</name>
    <dbReference type="NCBI Taxonomy" id="114890"/>
    <lineage>
        <taxon>Eukaryota</taxon>
        <taxon>Metazoa</taxon>
        <taxon>Ecdysozoa</taxon>
        <taxon>Nematoda</taxon>
        <taxon>Chromadorea</taxon>
        <taxon>Rhabditida</taxon>
        <taxon>Tylenchina</taxon>
        <taxon>Panagrolaimomorpha</taxon>
        <taxon>Strongyloidoidea</taxon>
        <taxon>Alloionematidae</taxon>
        <taxon>Rhabditophanes</taxon>
    </lineage>
</organism>